<name>A0A3D8QH58_9EURO</name>
<evidence type="ECO:0000313" key="3">
    <source>
        <dbReference type="EMBL" id="RDW61173.1"/>
    </source>
</evidence>
<evidence type="ECO:0000259" key="2">
    <source>
        <dbReference type="Pfam" id="PF22485"/>
    </source>
</evidence>
<dbReference type="EMBL" id="PVWQ01000017">
    <property type="protein sequence ID" value="RDW61173.1"/>
    <property type="molecule type" value="Genomic_DNA"/>
</dbReference>
<feature type="compositionally biased region" description="Basic and acidic residues" evidence="1">
    <location>
        <begin position="449"/>
        <end position="459"/>
    </location>
</feature>
<feature type="compositionally biased region" description="Polar residues" evidence="1">
    <location>
        <begin position="225"/>
        <end position="240"/>
    </location>
</feature>
<dbReference type="GeneID" id="38121041"/>
<dbReference type="RefSeq" id="XP_026598705.1">
    <property type="nucleotide sequence ID" value="XM_026752687.1"/>
</dbReference>
<dbReference type="Pfam" id="PF12396">
    <property type="entry name" value="DUF3659"/>
    <property type="match status" value="2"/>
</dbReference>
<comment type="caution">
    <text evidence="3">The sequence shown here is derived from an EMBL/GenBank/DDBJ whole genome shotgun (WGS) entry which is preliminary data.</text>
</comment>
<feature type="compositionally biased region" description="Basic and acidic residues" evidence="1">
    <location>
        <begin position="267"/>
        <end position="285"/>
    </location>
</feature>
<dbReference type="Proteomes" id="UP000256690">
    <property type="component" value="Unassembled WGS sequence"/>
</dbReference>
<dbReference type="Pfam" id="PF22485">
    <property type="entry name" value="DUF6987"/>
    <property type="match status" value="1"/>
</dbReference>
<reference evidence="3 4" key="1">
    <citation type="journal article" date="2018" name="IMA Fungus">
        <title>IMA Genome-F 9: Draft genome sequence of Annulohypoxylon stygium, Aspergillus mulundensis, Berkeleyomyces basicola (syn. Thielaviopsis basicola), Ceratocystis smalleyi, two Cercospora beticola strains, Coleophoma cylindrospora, Fusarium fracticaudum, Phialophora cf. hyalina, and Morchella septimelata.</title>
        <authorList>
            <person name="Wingfield B.D."/>
            <person name="Bills G.F."/>
            <person name="Dong Y."/>
            <person name="Huang W."/>
            <person name="Nel W.J."/>
            <person name="Swalarsk-Parry B.S."/>
            <person name="Vaghefi N."/>
            <person name="Wilken P.M."/>
            <person name="An Z."/>
            <person name="de Beer Z.W."/>
            <person name="De Vos L."/>
            <person name="Chen L."/>
            <person name="Duong T.A."/>
            <person name="Gao Y."/>
            <person name="Hammerbacher A."/>
            <person name="Kikkert J.R."/>
            <person name="Li Y."/>
            <person name="Li H."/>
            <person name="Li K."/>
            <person name="Li Q."/>
            <person name="Liu X."/>
            <person name="Ma X."/>
            <person name="Naidoo K."/>
            <person name="Pethybridge S.J."/>
            <person name="Sun J."/>
            <person name="Steenkamp E.T."/>
            <person name="van der Nest M.A."/>
            <person name="van Wyk S."/>
            <person name="Wingfield M.J."/>
            <person name="Xiong C."/>
            <person name="Yue Q."/>
            <person name="Zhang X."/>
        </authorList>
    </citation>
    <scope>NUCLEOTIDE SEQUENCE [LARGE SCALE GENOMIC DNA]</scope>
    <source>
        <strain evidence="3 4">DSM 5745</strain>
    </source>
</reference>
<feature type="region of interest" description="Disordered" evidence="1">
    <location>
        <begin position="436"/>
        <end position="459"/>
    </location>
</feature>
<feature type="compositionally biased region" description="Basic and acidic residues" evidence="1">
    <location>
        <begin position="245"/>
        <end position="256"/>
    </location>
</feature>
<dbReference type="PANTHER" id="PTHR39461">
    <property type="entry name" value="LEA DOMAIN PROTEIN (AFU_ORTHOLOGUE AFUA_8G04920)"/>
    <property type="match status" value="1"/>
</dbReference>
<dbReference type="OrthoDB" id="3937590at2759"/>
<feature type="compositionally biased region" description="Basic and acidic residues" evidence="1">
    <location>
        <begin position="18"/>
        <end position="43"/>
    </location>
</feature>
<feature type="compositionally biased region" description="Basic and acidic residues" evidence="1">
    <location>
        <begin position="202"/>
        <end position="211"/>
    </location>
</feature>
<protein>
    <recommendedName>
        <fullName evidence="2">DUF6987 domain-containing protein</fullName>
    </recommendedName>
</protein>
<dbReference type="InterPro" id="IPR022124">
    <property type="entry name" value="DUF3659"/>
</dbReference>
<feature type="region of interest" description="Disordered" evidence="1">
    <location>
        <begin position="1"/>
        <end position="85"/>
    </location>
</feature>
<feature type="region of interest" description="Disordered" evidence="1">
    <location>
        <begin position="199"/>
        <end position="287"/>
    </location>
</feature>
<sequence length="744" mass="79932">MASLAARKAPSQRPRSGTTRDVRPSGFRTTREMYKEPAKRAKDPTASVLNGGRTAATDLGRFTKGLGADDRRKPVPASPPMQKARETVKELHEDTDEGVEPGADSYKYSGPGHVNVSNGMSEKVSGNASGRLPLSLSSLDGLAVGESGKILDNEGRAVGKVIEGDPGDLIGQVVNGDGEILDEDGDLIGCVDILVEENADDEREKDGRVWGDDPDGNAVGRGGLTSPQASVGEETYTSPEAVTEDESRASPTKDMEAQSPSDEAHEEESRDQTEEEGDRDRDRAELPALSTLKGFTCNTLGEIIAPDGITAGELVDGDAMRIATDGLQLDDHGQFQDSRGITVGRARPIPSTQSQAWKDSGTLQEVEPIPTQEKPDAVGSGALEGLTMDKDGLVYNSSGQVVGRLLDGGHHRDHNCDRLPSPPAETRDAVNGIDEKTGISAPANVPLPHDPDTEKTGWKPHIFEPESKHARFDMQNLARVIVNDSGYTIDNGRLAEEMCSIVRQTEDSVGPLCRQIIVDIEEANLKPKNRLASERLVEDVKPLITSAGDILQDCNNTLRALDSNGAIASAIKTRGHSTHDVTTITIEYQIAEVLKALAQTIIDTITTSRYRLAEMSREMPYARRKINPLWTLLSGRLFGIITSVGLLHTGVIGLLSSMLKGPWLGMVLKRLLFGIGLDRALDRLGVERLLTALIDGEAWVYKVLDGSGGGVGQLLRGLLDLFGVHGLLESVRVGMVSEALDLDK</sequence>
<dbReference type="AlphaFoldDB" id="A0A3D8QH58"/>
<evidence type="ECO:0000313" key="4">
    <source>
        <dbReference type="Proteomes" id="UP000256690"/>
    </source>
</evidence>
<feature type="region of interest" description="Disordered" evidence="1">
    <location>
        <begin position="351"/>
        <end position="378"/>
    </location>
</feature>
<accession>A0A3D8QH58</accession>
<keyword evidence="4" id="KW-1185">Reference proteome</keyword>
<dbReference type="STRING" id="1810919.A0A3D8QH58"/>
<feature type="domain" description="DUF6987" evidence="2">
    <location>
        <begin position="492"/>
        <end position="687"/>
    </location>
</feature>
<feature type="compositionally biased region" description="Polar residues" evidence="1">
    <location>
        <begin position="351"/>
        <end position="363"/>
    </location>
</feature>
<gene>
    <name evidence="3" type="ORF">DSM5745_10671</name>
</gene>
<evidence type="ECO:0000256" key="1">
    <source>
        <dbReference type="SAM" id="MobiDB-lite"/>
    </source>
</evidence>
<dbReference type="InterPro" id="IPR054256">
    <property type="entry name" value="DUF6987"/>
</dbReference>
<dbReference type="PANTHER" id="PTHR39461:SF1">
    <property type="entry name" value="LEA DOMAIN PROTEIN (AFU_ORTHOLOGUE AFUA_8G04920)"/>
    <property type="match status" value="1"/>
</dbReference>
<organism evidence="3 4">
    <name type="scientific">Aspergillus mulundensis</name>
    <dbReference type="NCBI Taxonomy" id="1810919"/>
    <lineage>
        <taxon>Eukaryota</taxon>
        <taxon>Fungi</taxon>
        <taxon>Dikarya</taxon>
        <taxon>Ascomycota</taxon>
        <taxon>Pezizomycotina</taxon>
        <taxon>Eurotiomycetes</taxon>
        <taxon>Eurotiomycetidae</taxon>
        <taxon>Eurotiales</taxon>
        <taxon>Aspergillaceae</taxon>
        <taxon>Aspergillus</taxon>
        <taxon>Aspergillus subgen. Nidulantes</taxon>
    </lineage>
</organism>
<proteinExistence type="predicted"/>